<gene>
    <name evidence="4" type="ORF">H5410_035142</name>
</gene>
<comment type="caution">
    <text evidence="4">The sequence shown here is derived from an EMBL/GenBank/DDBJ whole genome shotgun (WGS) entry which is preliminary data.</text>
</comment>
<evidence type="ECO:0000256" key="1">
    <source>
        <dbReference type="ARBA" id="ARBA00009861"/>
    </source>
</evidence>
<reference evidence="4 5" key="1">
    <citation type="submission" date="2020-09" db="EMBL/GenBank/DDBJ databases">
        <title>De no assembly of potato wild relative species, Solanum commersonii.</title>
        <authorList>
            <person name="Cho K."/>
        </authorList>
    </citation>
    <scope>NUCLEOTIDE SEQUENCE [LARGE SCALE GENOMIC DNA]</scope>
    <source>
        <strain evidence="4">LZ3.2</strain>
        <tissue evidence="4">Leaf</tissue>
    </source>
</reference>
<dbReference type="EMBL" id="JACXVP010000007">
    <property type="protein sequence ID" value="KAG5593910.1"/>
    <property type="molecule type" value="Genomic_DNA"/>
</dbReference>
<name>A0A9J5Y476_SOLCO</name>
<dbReference type="Pfam" id="PF02458">
    <property type="entry name" value="Transferase"/>
    <property type="match status" value="2"/>
</dbReference>
<keyword evidence="2" id="KW-0808">Transferase</keyword>
<dbReference type="PANTHER" id="PTHR31623:SF27">
    <property type="entry name" value="VINORINE SYNTHASE-LIKE"/>
    <property type="match status" value="1"/>
</dbReference>
<evidence type="ECO:0000256" key="2">
    <source>
        <dbReference type="ARBA" id="ARBA00022679"/>
    </source>
</evidence>
<protein>
    <submittedName>
        <fullName evidence="4">Uncharacterized protein</fullName>
    </submittedName>
</protein>
<dbReference type="GO" id="GO:0016746">
    <property type="term" value="F:acyltransferase activity"/>
    <property type="evidence" value="ECO:0007669"/>
    <property type="project" value="UniProtKB-KW"/>
</dbReference>
<evidence type="ECO:0000256" key="3">
    <source>
        <dbReference type="ARBA" id="ARBA00023315"/>
    </source>
</evidence>
<dbReference type="AlphaFoldDB" id="A0A9J5Y476"/>
<evidence type="ECO:0000313" key="5">
    <source>
        <dbReference type="Proteomes" id="UP000824120"/>
    </source>
</evidence>
<dbReference type="Proteomes" id="UP000824120">
    <property type="component" value="Chromosome 7"/>
</dbReference>
<organism evidence="4 5">
    <name type="scientific">Solanum commersonii</name>
    <name type="common">Commerson's wild potato</name>
    <name type="synonym">Commerson's nightshade</name>
    <dbReference type="NCBI Taxonomy" id="4109"/>
    <lineage>
        <taxon>Eukaryota</taxon>
        <taxon>Viridiplantae</taxon>
        <taxon>Streptophyta</taxon>
        <taxon>Embryophyta</taxon>
        <taxon>Tracheophyta</taxon>
        <taxon>Spermatophyta</taxon>
        <taxon>Magnoliopsida</taxon>
        <taxon>eudicotyledons</taxon>
        <taxon>Gunneridae</taxon>
        <taxon>Pentapetalae</taxon>
        <taxon>asterids</taxon>
        <taxon>lamiids</taxon>
        <taxon>Solanales</taxon>
        <taxon>Solanaceae</taxon>
        <taxon>Solanoideae</taxon>
        <taxon>Solaneae</taxon>
        <taxon>Solanum</taxon>
    </lineage>
</organism>
<keyword evidence="3" id="KW-0012">Acyltransferase</keyword>
<sequence>MSQGDDFRVLIISSWCKFPIYEANFGWGESISTIVATLGIKDNIVLLDSKEFPGGIEAWIVMKKMKIAKICEELIKPSSPTPHELRDHKISFIDEIIPHSSIPLILFYKKSENITQSQICSHLKTSLSQTLTQFYPLAGRMKSQYSIDCNDEGAYYQESQVDASLLDIIKNPTSNELVQLTPYNSNGSSSNFQELLAIQVNLFNCGGIAISISISHKIGDASSLCTFIMNWCNASERLIISNTRCVDSTEMLSHPCQILQKYTTFEASYTHLSASLKSPSNIGANKVRKDSIFVSLSSTFPPRGICDDTPKENCIPIHPVAEKLAVKRFIFTTSNIAKMKAKLMNWGYNENATRVEVVLALLWKCFMAAKGCNSVAIVPVNIRQITVPHLDENSFGNFFLVTSCIASVVNEWFSLVGKIKSAIGRIDGNYVKRIRGEEGFEFVKSNFKQVGELIMSQGDDIRVLRISSWCKFPIYEANFGWGEPILTIVAFFGVKDNIVLLDSIEFVGGIEAWIVMADQEMTLFEQDKELQDFTSLDAIGDLN</sequence>
<dbReference type="Gene3D" id="3.30.559.10">
    <property type="entry name" value="Chloramphenicol acetyltransferase-like domain"/>
    <property type="match status" value="3"/>
</dbReference>
<dbReference type="PANTHER" id="PTHR31623">
    <property type="entry name" value="F21J9.9"/>
    <property type="match status" value="1"/>
</dbReference>
<dbReference type="OrthoDB" id="671439at2759"/>
<dbReference type="InterPro" id="IPR023213">
    <property type="entry name" value="CAT-like_dom_sf"/>
</dbReference>
<accession>A0A9J5Y476</accession>
<proteinExistence type="inferred from homology"/>
<evidence type="ECO:0000313" key="4">
    <source>
        <dbReference type="EMBL" id="KAG5593910.1"/>
    </source>
</evidence>
<comment type="similarity">
    <text evidence="1">Belongs to the plant acyltransferase family.</text>
</comment>
<keyword evidence="5" id="KW-1185">Reference proteome</keyword>